<gene>
    <name evidence="1" type="ORF">PSALAMII_LOCUS10714</name>
</gene>
<dbReference type="Proteomes" id="UP001152649">
    <property type="component" value="Unassembled WGS sequence"/>
</dbReference>
<proteinExistence type="predicted"/>
<evidence type="ECO:0000313" key="1">
    <source>
        <dbReference type="EMBL" id="CAG8428094.1"/>
    </source>
</evidence>
<name>A0A9W4P0G6_9EURO</name>
<sequence>MALPDIPCLTNLNHSFLTHCFDPSDQPALPLHIPPSCLANPPHRFHFPSAEQPLRIQIEGPLIALQKLLPGVSWHVPHSFPLPGGPKLAELAFRAIYNRDVSPEIPRDMVVRDEYQGLLIEARPKEMIDYYGVTFDHLVPTDETNPEVLQINIVEIEDDVGEYANKHNPFEIDPNEYIGKKVLAVPRGCQKRKGTTDRSRVNHAVKRRMTDDVFS</sequence>
<dbReference type="EMBL" id="CAJVPG010000455">
    <property type="protein sequence ID" value="CAG8428094.1"/>
    <property type="molecule type" value="Genomic_DNA"/>
</dbReference>
<protein>
    <submittedName>
        <fullName evidence="1">Uncharacterized protein</fullName>
    </submittedName>
</protein>
<dbReference type="AlphaFoldDB" id="A0A9W4P0G6"/>
<reference evidence="1" key="1">
    <citation type="submission" date="2021-07" db="EMBL/GenBank/DDBJ databases">
        <authorList>
            <person name="Branca A.L. A."/>
        </authorList>
    </citation>
    <scope>NUCLEOTIDE SEQUENCE</scope>
</reference>
<accession>A0A9W4P0G6</accession>
<comment type="caution">
    <text evidence="1">The sequence shown here is derived from an EMBL/GenBank/DDBJ whole genome shotgun (WGS) entry which is preliminary data.</text>
</comment>
<organism evidence="1 2">
    <name type="scientific">Penicillium salamii</name>
    <dbReference type="NCBI Taxonomy" id="1612424"/>
    <lineage>
        <taxon>Eukaryota</taxon>
        <taxon>Fungi</taxon>
        <taxon>Dikarya</taxon>
        <taxon>Ascomycota</taxon>
        <taxon>Pezizomycotina</taxon>
        <taxon>Eurotiomycetes</taxon>
        <taxon>Eurotiomycetidae</taxon>
        <taxon>Eurotiales</taxon>
        <taxon>Aspergillaceae</taxon>
        <taxon>Penicillium</taxon>
    </lineage>
</organism>
<dbReference type="OrthoDB" id="5150140at2759"/>
<evidence type="ECO:0000313" key="2">
    <source>
        <dbReference type="Proteomes" id="UP001152649"/>
    </source>
</evidence>
<keyword evidence="2" id="KW-1185">Reference proteome</keyword>